<dbReference type="PANTHER" id="PTHR45735">
    <property type="entry name" value="CLEAVAGE STIMULATION FACTOR SUBUNIT 2"/>
    <property type="match status" value="1"/>
</dbReference>
<dbReference type="GO" id="GO:0005847">
    <property type="term" value="C:mRNA cleavage and polyadenylation specificity factor complex"/>
    <property type="evidence" value="ECO:0007669"/>
    <property type="project" value="TreeGrafter"/>
</dbReference>
<dbReference type="Pfam" id="PF00076">
    <property type="entry name" value="RRM_1"/>
    <property type="match status" value="1"/>
</dbReference>
<keyword evidence="4" id="KW-1185">Reference proteome</keyword>
<dbReference type="GO" id="GO:0003729">
    <property type="term" value="F:mRNA binding"/>
    <property type="evidence" value="ECO:0007669"/>
    <property type="project" value="TreeGrafter"/>
</dbReference>
<dbReference type="Gene3D" id="3.30.70.330">
    <property type="match status" value="1"/>
</dbReference>
<dbReference type="OrthoDB" id="272703at2759"/>
<dbReference type="PROSITE" id="PS50102">
    <property type="entry name" value="RRM"/>
    <property type="match status" value="1"/>
</dbReference>
<proteinExistence type="predicted"/>
<dbReference type="Pfam" id="PF14327">
    <property type="entry name" value="CSTF2_hinge"/>
    <property type="match status" value="1"/>
</dbReference>
<gene>
    <name evidence="3" type="primary">CSTF2</name>
    <name evidence="3" type="ORF">NBO_417g0001</name>
</gene>
<dbReference type="InterPro" id="IPR012677">
    <property type="entry name" value="Nucleotide-bd_a/b_plait_sf"/>
</dbReference>
<protein>
    <submittedName>
        <fullName evidence="3">Cleavage stimulation factor 64 kDa subunit</fullName>
    </submittedName>
</protein>
<dbReference type="SUPFAM" id="SSF54928">
    <property type="entry name" value="RNA-binding domain, RBD"/>
    <property type="match status" value="1"/>
</dbReference>
<keyword evidence="1" id="KW-0694">RNA-binding</keyword>
<dbReference type="OMA" id="VSFRMVY"/>
<dbReference type="InterPro" id="IPR035979">
    <property type="entry name" value="RBD_domain_sf"/>
</dbReference>
<feature type="domain" description="RRM" evidence="2">
    <location>
        <begin position="5"/>
        <end position="82"/>
    </location>
</feature>
<evidence type="ECO:0000256" key="1">
    <source>
        <dbReference type="PROSITE-ProRule" id="PRU00176"/>
    </source>
</evidence>
<accession>R0MIA5</accession>
<dbReference type="PANTHER" id="PTHR45735:SF2">
    <property type="entry name" value="CLEAVAGE STIMULATION FACTOR SUBUNIT 2"/>
    <property type="match status" value="1"/>
</dbReference>
<evidence type="ECO:0000313" key="3">
    <source>
        <dbReference type="EMBL" id="EOB12538.1"/>
    </source>
</evidence>
<dbReference type="HOGENOM" id="CLU_028601_2_1_1"/>
<dbReference type="Proteomes" id="UP000016927">
    <property type="component" value="Unassembled WGS sequence"/>
</dbReference>
<name>R0MIA5_NOSB1</name>
<dbReference type="VEuPathDB" id="MicrosporidiaDB:NBO_417g0001"/>
<reference evidence="3 4" key="1">
    <citation type="journal article" date="2013" name="BMC Genomics">
        <title>Comparative genomics of parasitic silkworm microsporidia reveal an association between genome expansion and host adaptation.</title>
        <authorList>
            <person name="Pan G."/>
            <person name="Xu J."/>
            <person name="Li T."/>
            <person name="Xia Q."/>
            <person name="Liu S.L."/>
            <person name="Zhang G."/>
            <person name="Li S."/>
            <person name="Li C."/>
            <person name="Liu H."/>
            <person name="Yang L."/>
            <person name="Liu T."/>
            <person name="Zhang X."/>
            <person name="Wu Z."/>
            <person name="Fan W."/>
            <person name="Dang X."/>
            <person name="Xiang H."/>
            <person name="Tao M."/>
            <person name="Li Y."/>
            <person name="Hu J."/>
            <person name="Li Z."/>
            <person name="Lin L."/>
            <person name="Luo J."/>
            <person name="Geng L."/>
            <person name="Wang L."/>
            <person name="Long M."/>
            <person name="Wan Y."/>
            <person name="He N."/>
            <person name="Zhang Z."/>
            <person name="Lu C."/>
            <person name="Keeling P.J."/>
            <person name="Wang J."/>
            <person name="Xiang Z."/>
            <person name="Zhou Z."/>
        </authorList>
    </citation>
    <scope>NUCLEOTIDE SEQUENCE [LARGE SCALE GENOMIC DNA]</scope>
    <source>
        <strain evidence="4">CQ1 / CVCC 102059</strain>
    </source>
</reference>
<evidence type="ECO:0000313" key="4">
    <source>
        <dbReference type="Proteomes" id="UP000016927"/>
    </source>
</evidence>
<evidence type="ECO:0000259" key="2">
    <source>
        <dbReference type="PROSITE" id="PS50102"/>
    </source>
</evidence>
<dbReference type="EMBL" id="KB909325">
    <property type="protein sequence ID" value="EOB12538.1"/>
    <property type="molecule type" value="Genomic_DNA"/>
</dbReference>
<dbReference type="InterPro" id="IPR025742">
    <property type="entry name" value="CSTF2_hinge"/>
</dbReference>
<sequence>MKNGCSVFVGNIDFDVSEEKVIEELGAVGRVVNFKIVMDKNTNKSKGFGFCEYESPLIAEKAIKNLNITLNGRQLIINYADSDAPPKQPVESDIIDVDNLISVLNNMDRDNLKEVLLYLKKLAINRPTYFKDLLIKNPNLVYALLYSWKMLNLTDSSFIDKLVKKSFNLDDNKLQILERIRNFDDKDLSGYPEDVKRKIYDLKNMLMKKN</sequence>
<dbReference type="STRING" id="578461.R0MIA5"/>
<dbReference type="AlphaFoldDB" id="R0MIA5"/>
<dbReference type="InterPro" id="IPR000504">
    <property type="entry name" value="RRM_dom"/>
</dbReference>
<dbReference type="SMART" id="SM00360">
    <property type="entry name" value="RRM"/>
    <property type="match status" value="1"/>
</dbReference>
<organism evidence="3 4">
    <name type="scientific">Nosema bombycis (strain CQ1 / CVCC 102059)</name>
    <name type="common">Microsporidian parasite</name>
    <name type="synonym">Pebrine of silkworm</name>
    <dbReference type="NCBI Taxonomy" id="578461"/>
    <lineage>
        <taxon>Eukaryota</taxon>
        <taxon>Fungi</taxon>
        <taxon>Fungi incertae sedis</taxon>
        <taxon>Microsporidia</taxon>
        <taxon>Nosematidae</taxon>
        <taxon>Nosema</taxon>
    </lineage>
</organism>